<dbReference type="GO" id="GO:0005829">
    <property type="term" value="C:cytosol"/>
    <property type="evidence" value="ECO:0007669"/>
    <property type="project" value="TreeGrafter"/>
</dbReference>
<name>A0A388KSX0_CHABU</name>
<organism evidence="4 5">
    <name type="scientific">Chara braunii</name>
    <name type="common">Braun's stonewort</name>
    <dbReference type="NCBI Taxonomy" id="69332"/>
    <lineage>
        <taxon>Eukaryota</taxon>
        <taxon>Viridiplantae</taxon>
        <taxon>Streptophyta</taxon>
        <taxon>Charophyceae</taxon>
        <taxon>Charales</taxon>
        <taxon>Characeae</taxon>
        <taxon>Chara</taxon>
    </lineage>
</organism>
<dbReference type="OMA" id="SFEDYWE"/>
<evidence type="ECO:0000313" key="4">
    <source>
        <dbReference type="EMBL" id="GBG73033.1"/>
    </source>
</evidence>
<dbReference type="InterPro" id="IPR000717">
    <property type="entry name" value="PCI_dom"/>
</dbReference>
<dbReference type="EMBL" id="BFEA01000176">
    <property type="protein sequence ID" value="GBG73033.1"/>
    <property type="molecule type" value="Genomic_DNA"/>
</dbReference>
<dbReference type="InterPro" id="IPR036390">
    <property type="entry name" value="WH_DNA-bd_sf"/>
</dbReference>
<dbReference type="STRING" id="69332.A0A388KSX0"/>
<evidence type="ECO:0000259" key="3">
    <source>
        <dbReference type="PROSITE" id="PS50250"/>
    </source>
</evidence>
<dbReference type="PANTHER" id="PTHR10539:SF0">
    <property type="entry name" value="26S PROTEASOME NON-ATPASE REGULATORY SUBUNIT 13"/>
    <property type="match status" value="1"/>
</dbReference>
<dbReference type="GO" id="GO:0008541">
    <property type="term" value="C:proteasome regulatory particle, lid subcomplex"/>
    <property type="evidence" value="ECO:0007669"/>
    <property type="project" value="TreeGrafter"/>
</dbReference>
<dbReference type="Pfam" id="PF22037">
    <property type="entry name" value="PSD13_N"/>
    <property type="match status" value="1"/>
</dbReference>
<dbReference type="OrthoDB" id="1093at2759"/>
<dbReference type="InterPro" id="IPR035298">
    <property type="entry name" value="PSMD13"/>
</dbReference>
<dbReference type="Pfam" id="PF01399">
    <property type="entry name" value="PCI"/>
    <property type="match status" value="1"/>
</dbReference>
<dbReference type="Proteomes" id="UP000265515">
    <property type="component" value="Unassembled WGS sequence"/>
</dbReference>
<dbReference type="SMART" id="SM00088">
    <property type="entry name" value="PINT"/>
    <property type="match status" value="1"/>
</dbReference>
<dbReference type="GO" id="GO:0006511">
    <property type="term" value="P:ubiquitin-dependent protein catabolic process"/>
    <property type="evidence" value="ECO:0007669"/>
    <property type="project" value="TreeGrafter"/>
</dbReference>
<evidence type="ECO:0000313" key="5">
    <source>
        <dbReference type="Proteomes" id="UP000265515"/>
    </source>
</evidence>
<dbReference type="GO" id="GO:0005634">
    <property type="term" value="C:nucleus"/>
    <property type="evidence" value="ECO:0007669"/>
    <property type="project" value="TreeGrafter"/>
</dbReference>
<sequence length="363" mass="41774">MAAAVKFVEALQVAYPDLTEWFVQMGELHQRKLWHELTLKLEQFLDSRVAKDGELLKELYHNFIVDFETRINPLKLAHFAVIVSNQYKEREVAVHFLEQVVEKLRATKERRIEEPILYVKMQIASLKLQGGDEKACKQLIEEGKSTLDSMTDLDPTVHAAVHWVATQHNKLREDYAAFYRSALMYLAYTSVEKSTEEFKLELAINVLEGTRFEWLYHLLLAFNTGDLSKYDELCNVYAADLNAQPELVQNVKRLREKITILCLMELIFSRPSEDRTIPLATIAEKTKLPLDGVEYLLMKTLSVHLIEGVIDQVEGTVRVSWVQPRVLGIPQIKALRDRLDAWLAKVHSTLIAVESEMPDLLTV</sequence>
<dbReference type="AlphaFoldDB" id="A0A388KSX0"/>
<dbReference type="InterPro" id="IPR054179">
    <property type="entry name" value="PSD13_N"/>
</dbReference>
<protein>
    <recommendedName>
        <fullName evidence="3">PCI domain-containing protein</fullName>
    </recommendedName>
</protein>
<dbReference type="PROSITE" id="PS50250">
    <property type="entry name" value="PCI"/>
    <property type="match status" value="1"/>
</dbReference>
<proteinExistence type="inferred from homology"/>
<dbReference type="Gramene" id="GBG73033">
    <property type="protein sequence ID" value="GBG73033"/>
    <property type="gene ID" value="CBR_g12752"/>
</dbReference>
<keyword evidence="2" id="KW-0647">Proteasome</keyword>
<dbReference type="GO" id="GO:0005198">
    <property type="term" value="F:structural molecule activity"/>
    <property type="evidence" value="ECO:0007669"/>
    <property type="project" value="TreeGrafter"/>
</dbReference>
<reference evidence="4 5" key="1">
    <citation type="journal article" date="2018" name="Cell">
        <title>The Chara Genome: Secondary Complexity and Implications for Plant Terrestrialization.</title>
        <authorList>
            <person name="Nishiyama T."/>
            <person name="Sakayama H."/>
            <person name="Vries J.D."/>
            <person name="Buschmann H."/>
            <person name="Saint-Marcoux D."/>
            <person name="Ullrich K.K."/>
            <person name="Haas F.B."/>
            <person name="Vanderstraeten L."/>
            <person name="Becker D."/>
            <person name="Lang D."/>
            <person name="Vosolsobe S."/>
            <person name="Rombauts S."/>
            <person name="Wilhelmsson P.K.I."/>
            <person name="Janitza P."/>
            <person name="Kern R."/>
            <person name="Heyl A."/>
            <person name="Rumpler F."/>
            <person name="Villalobos L.I.A.C."/>
            <person name="Clay J.M."/>
            <person name="Skokan R."/>
            <person name="Toyoda A."/>
            <person name="Suzuki Y."/>
            <person name="Kagoshima H."/>
            <person name="Schijlen E."/>
            <person name="Tajeshwar N."/>
            <person name="Catarino B."/>
            <person name="Hetherington A.J."/>
            <person name="Saltykova A."/>
            <person name="Bonnot C."/>
            <person name="Breuninger H."/>
            <person name="Symeonidi A."/>
            <person name="Radhakrishnan G.V."/>
            <person name="Van Nieuwerburgh F."/>
            <person name="Deforce D."/>
            <person name="Chang C."/>
            <person name="Karol K.G."/>
            <person name="Hedrich R."/>
            <person name="Ulvskov P."/>
            <person name="Glockner G."/>
            <person name="Delwiche C.F."/>
            <person name="Petrasek J."/>
            <person name="Van de Peer Y."/>
            <person name="Friml J."/>
            <person name="Beilby M."/>
            <person name="Dolan L."/>
            <person name="Kohara Y."/>
            <person name="Sugano S."/>
            <person name="Fujiyama A."/>
            <person name="Delaux P.-M."/>
            <person name="Quint M."/>
            <person name="TheiBen G."/>
            <person name="Hagemann M."/>
            <person name="Harholt J."/>
            <person name="Dunand C."/>
            <person name="Zachgo S."/>
            <person name="Langdale J."/>
            <person name="Maumus F."/>
            <person name="Straeten D.V.D."/>
            <person name="Gould S.B."/>
            <person name="Rensing S.A."/>
        </authorList>
    </citation>
    <scope>NUCLEOTIDE SEQUENCE [LARGE SCALE GENOMIC DNA]</scope>
    <source>
        <strain evidence="4 5">S276</strain>
    </source>
</reference>
<keyword evidence="5" id="KW-1185">Reference proteome</keyword>
<evidence type="ECO:0000256" key="1">
    <source>
        <dbReference type="ARBA" id="ARBA00006207"/>
    </source>
</evidence>
<comment type="caution">
    <text evidence="4">The sequence shown here is derived from an EMBL/GenBank/DDBJ whole genome shotgun (WGS) entry which is preliminary data.</text>
</comment>
<accession>A0A388KSX0</accession>
<comment type="similarity">
    <text evidence="1">Belongs to the proteasome subunit S11 family.</text>
</comment>
<dbReference type="PANTHER" id="PTHR10539">
    <property type="entry name" value="26S PROTEASOME NON-ATPASE REGULATORY SUBUNIT 13"/>
    <property type="match status" value="1"/>
</dbReference>
<feature type="domain" description="PCI" evidence="3">
    <location>
        <begin position="145"/>
        <end position="324"/>
    </location>
</feature>
<gene>
    <name evidence="4" type="ORF">CBR_g12752</name>
</gene>
<evidence type="ECO:0000256" key="2">
    <source>
        <dbReference type="ARBA" id="ARBA00022942"/>
    </source>
</evidence>
<dbReference type="SUPFAM" id="SSF46785">
    <property type="entry name" value="Winged helix' DNA-binding domain"/>
    <property type="match status" value="1"/>
</dbReference>